<accession>A0ABR1TD67</accession>
<keyword evidence="5" id="KW-1185">Reference proteome</keyword>
<dbReference type="Proteomes" id="UP001444661">
    <property type="component" value="Unassembled WGS sequence"/>
</dbReference>
<evidence type="ECO:0000313" key="4">
    <source>
        <dbReference type="EMBL" id="KAK8044547.1"/>
    </source>
</evidence>
<evidence type="ECO:0000313" key="5">
    <source>
        <dbReference type="Proteomes" id="UP001444661"/>
    </source>
</evidence>
<reference evidence="4 5" key="1">
    <citation type="submission" date="2023-01" db="EMBL/GenBank/DDBJ databases">
        <title>Analysis of 21 Apiospora genomes using comparative genomics revels a genus with tremendous synthesis potential of carbohydrate active enzymes and secondary metabolites.</title>
        <authorList>
            <person name="Sorensen T."/>
        </authorList>
    </citation>
    <scope>NUCLEOTIDE SEQUENCE [LARGE SCALE GENOMIC DNA]</scope>
    <source>
        <strain evidence="4 5">CBS 33761</strain>
    </source>
</reference>
<evidence type="ECO:0000259" key="3">
    <source>
        <dbReference type="Pfam" id="PF00884"/>
    </source>
</evidence>
<dbReference type="PANTHER" id="PTHR42693:SF53">
    <property type="entry name" value="ENDO-4-O-SULFATASE"/>
    <property type="match status" value="1"/>
</dbReference>
<dbReference type="EMBL" id="JAQQWK010000003">
    <property type="protein sequence ID" value="KAK8044547.1"/>
    <property type="molecule type" value="Genomic_DNA"/>
</dbReference>
<organism evidence="4 5">
    <name type="scientific">Apiospora rasikravindrae</name>
    <dbReference type="NCBI Taxonomy" id="990691"/>
    <lineage>
        <taxon>Eukaryota</taxon>
        <taxon>Fungi</taxon>
        <taxon>Dikarya</taxon>
        <taxon>Ascomycota</taxon>
        <taxon>Pezizomycotina</taxon>
        <taxon>Sordariomycetes</taxon>
        <taxon>Xylariomycetidae</taxon>
        <taxon>Amphisphaeriales</taxon>
        <taxon>Apiosporaceae</taxon>
        <taxon>Apiospora</taxon>
    </lineage>
</organism>
<feature type="domain" description="Sulfatase N-terminal" evidence="3">
    <location>
        <begin position="2"/>
        <end position="87"/>
    </location>
</feature>
<dbReference type="SUPFAM" id="SSF53649">
    <property type="entry name" value="Alkaline phosphatase-like"/>
    <property type="match status" value="1"/>
</dbReference>
<comment type="caution">
    <text evidence="4">The sequence shown here is derived from an EMBL/GenBank/DDBJ whole genome shotgun (WGS) entry which is preliminary data.</text>
</comment>
<proteinExistence type="inferred from homology"/>
<dbReference type="InterPro" id="IPR017850">
    <property type="entry name" value="Alkaline_phosphatase_core_sf"/>
</dbReference>
<comment type="similarity">
    <text evidence="1">Belongs to the sulfatase family.</text>
</comment>
<gene>
    <name evidence="4" type="ORF">PG993_004571</name>
</gene>
<evidence type="ECO:0000256" key="2">
    <source>
        <dbReference type="ARBA" id="ARBA00022801"/>
    </source>
</evidence>
<evidence type="ECO:0000256" key="1">
    <source>
        <dbReference type="ARBA" id="ARBA00008779"/>
    </source>
</evidence>
<dbReference type="Gene3D" id="3.40.720.10">
    <property type="entry name" value="Alkaline Phosphatase, subunit A"/>
    <property type="match status" value="1"/>
</dbReference>
<dbReference type="Pfam" id="PF00884">
    <property type="entry name" value="Sulfatase"/>
    <property type="match status" value="1"/>
</dbReference>
<name>A0ABR1TD67_9PEZI</name>
<keyword evidence="2" id="KW-0378">Hydrolase</keyword>
<dbReference type="PANTHER" id="PTHR42693">
    <property type="entry name" value="ARYLSULFATASE FAMILY MEMBER"/>
    <property type="match status" value="1"/>
</dbReference>
<sequence length="146" mass="15746">MVMFIDWQFGRIVNKTKGLGLWDQTVTMFFTDHGEYLGDYGLIEKRPSGVSDSLVHEPIIIGGACLTKGVVYEEMGEMVDLVPTVLLLGTIAETYAQCGVSLVDAIHAAARGKVLPHKNYNFIEVGGAAARTVAVSLLHQSQPAAP</sequence>
<dbReference type="InterPro" id="IPR000917">
    <property type="entry name" value="Sulfatase_N"/>
</dbReference>
<dbReference type="InterPro" id="IPR050738">
    <property type="entry name" value="Sulfatase"/>
</dbReference>
<protein>
    <submittedName>
        <fullName evidence="4">Alkaline-phosphatase-like protein</fullName>
    </submittedName>
</protein>